<dbReference type="SUPFAM" id="SSF52058">
    <property type="entry name" value="L domain-like"/>
    <property type="match status" value="1"/>
</dbReference>
<feature type="compositionally biased region" description="Acidic residues" evidence="4">
    <location>
        <begin position="193"/>
        <end position="210"/>
    </location>
</feature>
<keyword evidence="1" id="KW-0433">Leucine-rich repeat</keyword>
<name>A0A0N5A7Q8_9BILA</name>
<dbReference type="STRING" id="451379.A0A0N5A7Q8"/>
<dbReference type="AlphaFoldDB" id="A0A0N5A7Q8"/>
<dbReference type="GO" id="GO:0042393">
    <property type="term" value="F:histone binding"/>
    <property type="evidence" value="ECO:0007669"/>
    <property type="project" value="TreeGrafter"/>
</dbReference>
<dbReference type="InterPro" id="IPR045081">
    <property type="entry name" value="AN32"/>
</dbReference>
<feature type="region of interest" description="Disordered" evidence="4">
    <location>
        <begin position="141"/>
        <end position="233"/>
    </location>
</feature>
<dbReference type="WBParaSite" id="SMUV_0000006601-mRNA-1">
    <property type="protein sequence ID" value="SMUV_0000006601-mRNA-1"/>
    <property type="gene ID" value="SMUV_0000006601"/>
</dbReference>
<evidence type="ECO:0000313" key="6">
    <source>
        <dbReference type="Proteomes" id="UP000046393"/>
    </source>
</evidence>
<dbReference type="Gene3D" id="3.80.10.10">
    <property type="entry name" value="Ribonuclease Inhibitor"/>
    <property type="match status" value="1"/>
</dbReference>
<sequence>MENRIESERRGRKPEEVENLNLDNIKSKTITGLTDEYKGLKTLSVINAGLTSLEGLPKLPSLKRLDLSDNKISDGLESITGCPALTHLNLAGNSISSIDALNPLTKLENLVSLDLFNCEVSHSEKYREKVFKMFPNLKWLDGTDENDELEESENRDDAELDDNMEDLSDEEQEDDEDDDEKVGLAYLDSSEVMQDEDETEDFNPDDEDSKDGEKEQRGEKRKRTHDDGNDDEN</sequence>
<dbReference type="FunFam" id="3.80.10.10:FF:000131">
    <property type="entry name" value="acidic leucine-rich nuclear phosphoprotein 32-related protein-like"/>
    <property type="match status" value="1"/>
</dbReference>
<dbReference type="PANTHER" id="PTHR11375">
    <property type="entry name" value="ACIDIC LEUCINE-RICH NUCLEAR PHOSPHOPROTEIN 32"/>
    <property type="match status" value="1"/>
</dbReference>
<dbReference type="InterPro" id="IPR001611">
    <property type="entry name" value="Leu-rich_rpt"/>
</dbReference>
<proteinExistence type="inferred from homology"/>
<evidence type="ECO:0000313" key="7">
    <source>
        <dbReference type="WBParaSite" id="SMUV_0000006601-mRNA-1"/>
    </source>
</evidence>
<dbReference type="PANTHER" id="PTHR11375:SF0">
    <property type="entry name" value="ACIDIC LEUCINE-RICH NUCLEAR PHOSPHOPROTEIN 32 FAMILY MEMBER A"/>
    <property type="match status" value="1"/>
</dbReference>
<dbReference type="Proteomes" id="UP000046393">
    <property type="component" value="Unplaced"/>
</dbReference>
<dbReference type="GO" id="GO:0005634">
    <property type="term" value="C:nucleus"/>
    <property type="evidence" value="ECO:0007669"/>
    <property type="project" value="TreeGrafter"/>
</dbReference>
<dbReference type="Pfam" id="PF14580">
    <property type="entry name" value="LRR_9"/>
    <property type="match status" value="1"/>
</dbReference>
<accession>A0A0N5A7Q8</accession>
<keyword evidence="6" id="KW-1185">Reference proteome</keyword>
<dbReference type="InterPro" id="IPR032675">
    <property type="entry name" value="LRR_dom_sf"/>
</dbReference>
<evidence type="ECO:0000259" key="5">
    <source>
        <dbReference type="SMART" id="SM00446"/>
    </source>
</evidence>
<evidence type="ECO:0000256" key="1">
    <source>
        <dbReference type="ARBA" id="ARBA00022614"/>
    </source>
</evidence>
<evidence type="ECO:0000256" key="2">
    <source>
        <dbReference type="ARBA" id="ARBA00022737"/>
    </source>
</evidence>
<evidence type="ECO:0000256" key="3">
    <source>
        <dbReference type="ARBA" id="ARBA00025777"/>
    </source>
</evidence>
<feature type="domain" description="U2A'/phosphoprotein 32 family A C-terminal" evidence="5">
    <location>
        <begin position="123"/>
        <end position="141"/>
    </location>
</feature>
<reference evidence="7" key="1">
    <citation type="submission" date="2017-02" db="UniProtKB">
        <authorList>
            <consortium name="WormBaseParasite"/>
        </authorList>
    </citation>
    <scope>IDENTIFICATION</scope>
</reference>
<comment type="similarity">
    <text evidence="3">Belongs to the ANP32 family.</text>
</comment>
<dbReference type="InterPro" id="IPR003603">
    <property type="entry name" value="U2A'_phosphoprotein32A_C"/>
</dbReference>
<dbReference type="PROSITE" id="PS51450">
    <property type="entry name" value="LRR"/>
    <property type="match status" value="2"/>
</dbReference>
<organism evidence="6 7">
    <name type="scientific">Syphacia muris</name>
    <dbReference type="NCBI Taxonomy" id="451379"/>
    <lineage>
        <taxon>Eukaryota</taxon>
        <taxon>Metazoa</taxon>
        <taxon>Ecdysozoa</taxon>
        <taxon>Nematoda</taxon>
        <taxon>Chromadorea</taxon>
        <taxon>Rhabditida</taxon>
        <taxon>Spirurina</taxon>
        <taxon>Oxyuridomorpha</taxon>
        <taxon>Oxyuroidea</taxon>
        <taxon>Oxyuridae</taxon>
        <taxon>Syphacia</taxon>
    </lineage>
</organism>
<evidence type="ECO:0000256" key="4">
    <source>
        <dbReference type="SAM" id="MobiDB-lite"/>
    </source>
</evidence>
<dbReference type="SMART" id="SM00446">
    <property type="entry name" value="LRRcap"/>
    <property type="match status" value="1"/>
</dbReference>
<feature type="compositionally biased region" description="Acidic residues" evidence="4">
    <location>
        <begin position="142"/>
        <end position="180"/>
    </location>
</feature>
<protein>
    <submittedName>
        <fullName evidence="7">LRRcap domain-containing protein</fullName>
    </submittedName>
</protein>
<keyword evidence="2" id="KW-0677">Repeat</keyword>